<sequence length="550" mass="61040">MMTKLSKPLPQTQIDCTEVLLLPCLAWFMCEHSWASLAQCNRPMCGHLHSRGCLRTLAAAVPPLPAGVLPRRRLWRQLFLGALDLGSGGGKSLQAYRHLASQRGEADAEIQRDVGRTFPECFDMTSTEALFRVLRAVAHRMEDIGYCQGMNFIAGIILRVFGGGREEAMQALVYQCVLSMLLRHGMNQYFGEGFPKLRLSCLQLDCLVEASATCSPAYKAYMPDLSALFDGFNLSAEFYATQWFLTIFSYSLPFPHVLRIWDQFLCRGVKFVHRVALALLKEARPALLGASFDVAIQRLRCIGQHSELSPEALVRSALEFKVTNRLLSELEQAITAPRGRGASHSLPRCFLERNLDSGRTSCRIVSGLEGGDDPALRPDMLPDGLVFLEAALPAQRVPVDPVAPRLELAGRPDDFCKAMRSGPIPEGRLAGSSSSSGSSSKHRIRWPVSKVLGAANKAPRPKDVSERSQAEPPESKSRSWSKQSRSSSVPCGSRAPAWRSEQKLPDDRKDCGSTQKLKSVRDRLFDPPQRAWALTMRRPGRRRSPSPRIR</sequence>
<dbReference type="PROSITE" id="PS50086">
    <property type="entry name" value="TBC_RABGAP"/>
    <property type="match status" value="1"/>
</dbReference>
<dbReference type="EMBL" id="CAJNNW010032164">
    <property type="protein sequence ID" value="CAE8711436.1"/>
    <property type="molecule type" value="Genomic_DNA"/>
</dbReference>
<dbReference type="SUPFAM" id="SSF47923">
    <property type="entry name" value="Ypt/Rab-GAP domain of gyp1p"/>
    <property type="match status" value="2"/>
</dbReference>
<evidence type="ECO:0000313" key="3">
    <source>
        <dbReference type="EMBL" id="CAE8711436.1"/>
    </source>
</evidence>
<feature type="compositionally biased region" description="Basic and acidic residues" evidence="1">
    <location>
        <begin position="460"/>
        <end position="477"/>
    </location>
</feature>
<dbReference type="Gene3D" id="1.10.472.80">
    <property type="entry name" value="Ypt/Rab-GAP domain of gyp1p, domain 3"/>
    <property type="match status" value="1"/>
</dbReference>
<feature type="compositionally biased region" description="Basic residues" evidence="1">
    <location>
        <begin position="538"/>
        <end position="550"/>
    </location>
</feature>
<dbReference type="InterPro" id="IPR035969">
    <property type="entry name" value="Rab-GAP_TBC_sf"/>
</dbReference>
<protein>
    <recommendedName>
        <fullName evidence="2">Rab-GAP TBC domain-containing protein</fullName>
    </recommendedName>
</protein>
<name>A0A813KYQ9_POLGL</name>
<dbReference type="AlphaFoldDB" id="A0A813KYQ9"/>
<feature type="compositionally biased region" description="Basic and acidic residues" evidence="1">
    <location>
        <begin position="500"/>
        <end position="511"/>
    </location>
</feature>
<feature type="compositionally biased region" description="Low complexity" evidence="1">
    <location>
        <begin position="478"/>
        <end position="488"/>
    </location>
</feature>
<feature type="domain" description="Rab-GAP TBC" evidence="2">
    <location>
        <begin position="65"/>
        <end position="268"/>
    </location>
</feature>
<reference evidence="3" key="1">
    <citation type="submission" date="2021-02" db="EMBL/GenBank/DDBJ databases">
        <authorList>
            <person name="Dougan E. K."/>
            <person name="Rhodes N."/>
            <person name="Thang M."/>
            <person name="Chan C."/>
        </authorList>
    </citation>
    <scope>NUCLEOTIDE SEQUENCE</scope>
</reference>
<dbReference type="SMART" id="SM00164">
    <property type="entry name" value="TBC"/>
    <property type="match status" value="1"/>
</dbReference>
<comment type="caution">
    <text evidence="3">The sequence shown here is derived from an EMBL/GenBank/DDBJ whole genome shotgun (WGS) entry which is preliminary data.</text>
</comment>
<dbReference type="PANTHER" id="PTHR47219:SF9">
    <property type="entry name" value="GTPASE ACTIVATING PROTEIN AND CENTROSOME-ASSOCIATED, ISOFORM B"/>
    <property type="match status" value="1"/>
</dbReference>
<gene>
    <name evidence="3" type="ORF">PGLA2088_LOCUS36470</name>
</gene>
<dbReference type="InterPro" id="IPR000195">
    <property type="entry name" value="Rab-GAP-TBC_dom"/>
</dbReference>
<dbReference type="PANTHER" id="PTHR47219">
    <property type="entry name" value="RAB GTPASE-ACTIVATING PROTEIN 1-LIKE"/>
    <property type="match status" value="1"/>
</dbReference>
<dbReference type="InterPro" id="IPR050302">
    <property type="entry name" value="Rab_GAP_TBC_domain"/>
</dbReference>
<organism evidence="3 4">
    <name type="scientific">Polarella glacialis</name>
    <name type="common">Dinoflagellate</name>
    <dbReference type="NCBI Taxonomy" id="89957"/>
    <lineage>
        <taxon>Eukaryota</taxon>
        <taxon>Sar</taxon>
        <taxon>Alveolata</taxon>
        <taxon>Dinophyceae</taxon>
        <taxon>Suessiales</taxon>
        <taxon>Suessiaceae</taxon>
        <taxon>Polarella</taxon>
    </lineage>
</organism>
<dbReference type="Gene3D" id="1.10.8.270">
    <property type="entry name" value="putative rabgap domain of human tbc1 domain family member 14 like domains"/>
    <property type="match status" value="1"/>
</dbReference>
<dbReference type="Proteomes" id="UP000626109">
    <property type="component" value="Unassembled WGS sequence"/>
</dbReference>
<evidence type="ECO:0000259" key="2">
    <source>
        <dbReference type="PROSITE" id="PS50086"/>
    </source>
</evidence>
<evidence type="ECO:0000256" key="1">
    <source>
        <dbReference type="SAM" id="MobiDB-lite"/>
    </source>
</evidence>
<evidence type="ECO:0000313" key="4">
    <source>
        <dbReference type="Proteomes" id="UP000626109"/>
    </source>
</evidence>
<dbReference type="Pfam" id="PF00566">
    <property type="entry name" value="RabGAP-TBC"/>
    <property type="match status" value="1"/>
</dbReference>
<dbReference type="GO" id="GO:0005096">
    <property type="term" value="F:GTPase activator activity"/>
    <property type="evidence" value="ECO:0007669"/>
    <property type="project" value="TreeGrafter"/>
</dbReference>
<accession>A0A813KYQ9</accession>
<dbReference type="GO" id="GO:0031267">
    <property type="term" value="F:small GTPase binding"/>
    <property type="evidence" value="ECO:0007669"/>
    <property type="project" value="TreeGrafter"/>
</dbReference>
<feature type="non-terminal residue" evidence="3">
    <location>
        <position position="1"/>
    </location>
</feature>
<proteinExistence type="predicted"/>
<feature type="region of interest" description="Disordered" evidence="1">
    <location>
        <begin position="417"/>
        <end position="550"/>
    </location>
</feature>